<name>A0A5M8QMV6_9BACT</name>
<evidence type="ECO:0000256" key="1">
    <source>
        <dbReference type="ARBA" id="ARBA00007365"/>
    </source>
</evidence>
<dbReference type="InterPro" id="IPR002130">
    <property type="entry name" value="Cyclophilin-type_PPIase_dom"/>
</dbReference>
<dbReference type="AlphaFoldDB" id="A0A5M8QMV6"/>
<dbReference type="PANTHER" id="PTHR45625">
    <property type="entry name" value="PEPTIDYL-PROLYL CIS-TRANS ISOMERASE-RELATED"/>
    <property type="match status" value="1"/>
</dbReference>
<comment type="catalytic activity">
    <reaction evidence="4">
        <text>[protein]-peptidylproline (omega=180) = [protein]-peptidylproline (omega=0)</text>
        <dbReference type="Rhea" id="RHEA:16237"/>
        <dbReference type="Rhea" id="RHEA-COMP:10747"/>
        <dbReference type="Rhea" id="RHEA-COMP:10748"/>
        <dbReference type="ChEBI" id="CHEBI:83833"/>
        <dbReference type="ChEBI" id="CHEBI:83834"/>
        <dbReference type="EC" id="5.2.1.8"/>
    </reaction>
</comment>
<keyword evidence="2 4" id="KW-0697">Rotamase</keyword>
<reference evidence="7 8" key="1">
    <citation type="submission" date="2019-07" db="EMBL/GenBank/DDBJ databases">
        <authorList>
            <person name="Qu J.-H."/>
        </authorList>
    </citation>
    <scope>NUCLEOTIDE SEQUENCE [LARGE SCALE GENOMIC DNA]</scope>
    <source>
        <strain evidence="7 8">MDT1-10-3</strain>
    </source>
</reference>
<evidence type="ECO:0000256" key="5">
    <source>
        <dbReference type="SAM" id="MobiDB-lite"/>
    </source>
</evidence>
<dbReference type="EC" id="5.2.1.8" evidence="4"/>
<evidence type="ECO:0000313" key="8">
    <source>
        <dbReference type="Proteomes" id="UP000323866"/>
    </source>
</evidence>
<accession>A0A5M8QMV6</accession>
<evidence type="ECO:0000259" key="6">
    <source>
        <dbReference type="PROSITE" id="PS50072"/>
    </source>
</evidence>
<dbReference type="CDD" id="cd00317">
    <property type="entry name" value="cyclophilin"/>
    <property type="match status" value="1"/>
</dbReference>
<dbReference type="GO" id="GO:0006457">
    <property type="term" value="P:protein folding"/>
    <property type="evidence" value="ECO:0007669"/>
    <property type="project" value="InterPro"/>
</dbReference>
<comment type="caution">
    <text evidence="7">The sequence shown here is derived from an EMBL/GenBank/DDBJ whole genome shotgun (WGS) entry which is preliminary data.</text>
</comment>
<evidence type="ECO:0000256" key="4">
    <source>
        <dbReference type="RuleBase" id="RU363019"/>
    </source>
</evidence>
<proteinExistence type="inferred from homology"/>
<dbReference type="EMBL" id="VKKZ01000010">
    <property type="protein sequence ID" value="KAA6437547.1"/>
    <property type="molecule type" value="Genomic_DNA"/>
</dbReference>
<dbReference type="SUPFAM" id="SSF50891">
    <property type="entry name" value="Cyclophilin-like"/>
    <property type="match status" value="1"/>
</dbReference>
<dbReference type="PROSITE" id="PS00170">
    <property type="entry name" value="CSA_PPIASE_1"/>
    <property type="match status" value="1"/>
</dbReference>
<feature type="region of interest" description="Disordered" evidence="5">
    <location>
        <begin position="83"/>
        <end position="106"/>
    </location>
</feature>
<protein>
    <recommendedName>
        <fullName evidence="4">Peptidyl-prolyl cis-trans isomerase</fullName>
        <shortName evidence="4">PPIase</shortName>
        <ecNumber evidence="4">5.2.1.8</ecNumber>
    </recommendedName>
</protein>
<dbReference type="InterPro" id="IPR020892">
    <property type="entry name" value="Cyclophilin-type_PPIase_CS"/>
</dbReference>
<dbReference type="InterPro" id="IPR029000">
    <property type="entry name" value="Cyclophilin-like_dom_sf"/>
</dbReference>
<dbReference type="PANTHER" id="PTHR45625:SF4">
    <property type="entry name" value="PEPTIDYLPROLYL ISOMERASE DOMAIN AND WD REPEAT-CONTAINING PROTEIN 1"/>
    <property type="match status" value="1"/>
</dbReference>
<evidence type="ECO:0000313" key="7">
    <source>
        <dbReference type="EMBL" id="KAA6437547.1"/>
    </source>
</evidence>
<evidence type="ECO:0000256" key="2">
    <source>
        <dbReference type="ARBA" id="ARBA00023110"/>
    </source>
</evidence>
<reference evidence="7 8" key="2">
    <citation type="submission" date="2019-09" db="EMBL/GenBank/DDBJ databases">
        <title>A bacterium isolated from glacier soil.</title>
        <authorList>
            <person name="Liu Q."/>
        </authorList>
    </citation>
    <scope>NUCLEOTIDE SEQUENCE [LARGE SCALE GENOMIC DNA]</scope>
    <source>
        <strain evidence="7 8">MDT1-10-3</strain>
    </source>
</reference>
<gene>
    <name evidence="7" type="ORF">FOE74_03315</name>
</gene>
<sequence length="210" mass="23664">MKTPMKRSLLLVALLVLLGTAGMAQKKSKKDYLITISTPQGTMRLVLFEDTPKHRENFLKLVKDKFYDGTTFHRVIDGFMIQGGDPNSKDDDPHNDGAGSPGKTIPAEILPHHKHVYGALAAARMGDQMNPKRESSGSQFYLVENQEGVPFLDNQYTVYGQVIDGLSVIDKIAEQPKDYRDRPTTDIKMKVTADKMPKKKITKLYGYRYE</sequence>
<comment type="function">
    <text evidence="4">PPIases accelerate the folding of proteins. It catalyzes the cis-trans isomerization of proline imidic peptide bonds in oligopeptides.</text>
</comment>
<dbReference type="Proteomes" id="UP000323866">
    <property type="component" value="Unassembled WGS sequence"/>
</dbReference>
<evidence type="ECO:0000256" key="3">
    <source>
        <dbReference type="ARBA" id="ARBA00023235"/>
    </source>
</evidence>
<comment type="similarity">
    <text evidence="1 4">Belongs to the cyclophilin-type PPIase family.</text>
</comment>
<dbReference type="PRINTS" id="PR00153">
    <property type="entry name" value="CSAPPISMRASE"/>
</dbReference>
<dbReference type="InterPro" id="IPR044666">
    <property type="entry name" value="Cyclophilin_A-like"/>
</dbReference>
<dbReference type="Pfam" id="PF00160">
    <property type="entry name" value="Pro_isomerase"/>
    <property type="match status" value="1"/>
</dbReference>
<feature type="domain" description="PPIase cyclophilin-type" evidence="6">
    <location>
        <begin position="37"/>
        <end position="194"/>
    </location>
</feature>
<keyword evidence="3 4" id="KW-0413">Isomerase</keyword>
<dbReference type="Gene3D" id="2.40.100.10">
    <property type="entry name" value="Cyclophilin-like"/>
    <property type="match status" value="1"/>
</dbReference>
<dbReference type="OrthoDB" id="9807797at2"/>
<dbReference type="PROSITE" id="PS50072">
    <property type="entry name" value="CSA_PPIASE_2"/>
    <property type="match status" value="1"/>
</dbReference>
<dbReference type="GO" id="GO:0003755">
    <property type="term" value="F:peptidyl-prolyl cis-trans isomerase activity"/>
    <property type="evidence" value="ECO:0007669"/>
    <property type="project" value="UniProtKB-UniRule"/>
</dbReference>
<organism evidence="7 8">
    <name type="scientific">Rufibacter glacialis</name>
    <dbReference type="NCBI Taxonomy" id="1259555"/>
    <lineage>
        <taxon>Bacteria</taxon>
        <taxon>Pseudomonadati</taxon>
        <taxon>Bacteroidota</taxon>
        <taxon>Cytophagia</taxon>
        <taxon>Cytophagales</taxon>
        <taxon>Hymenobacteraceae</taxon>
        <taxon>Rufibacter</taxon>
    </lineage>
</organism>